<keyword evidence="1" id="KW-0863">Zinc-finger</keyword>
<dbReference type="Gene3D" id="3.30.160.60">
    <property type="entry name" value="Classic Zinc Finger"/>
    <property type="match status" value="1"/>
</dbReference>
<evidence type="ECO:0000256" key="1">
    <source>
        <dbReference type="PROSITE-ProRule" id="PRU00042"/>
    </source>
</evidence>
<dbReference type="AlphaFoldDB" id="A0AAV6VNW9"/>
<evidence type="ECO:0000259" key="2">
    <source>
        <dbReference type="PROSITE" id="PS50157"/>
    </source>
</evidence>
<organism evidence="3 4">
    <name type="scientific">Oedothorax gibbosus</name>
    <dbReference type="NCBI Taxonomy" id="931172"/>
    <lineage>
        <taxon>Eukaryota</taxon>
        <taxon>Metazoa</taxon>
        <taxon>Ecdysozoa</taxon>
        <taxon>Arthropoda</taxon>
        <taxon>Chelicerata</taxon>
        <taxon>Arachnida</taxon>
        <taxon>Araneae</taxon>
        <taxon>Araneomorphae</taxon>
        <taxon>Entelegynae</taxon>
        <taxon>Araneoidea</taxon>
        <taxon>Linyphiidae</taxon>
        <taxon>Erigoninae</taxon>
        <taxon>Oedothorax</taxon>
    </lineage>
</organism>
<evidence type="ECO:0000313" key="4">
    <source>
        <dbReference type="Proteomes" id="UP000827092"/>
    </source>
</evidence>
<accession>A0AAV6VNW9</accession>
<dbReference type="InterPro" id="IPR039258">
    <property type="entry name" value="ZNF511"/>
</dbReference>
<reference evidence="3 4" key="1">
    <citation type="journal article" date="2022" name="Nat. Ecol. Evol.">
        <title>A masculinizing supergene underlies an exaggerated male reproductive morph in a spider.</title>
        <authorList>
            <person name="Hendrickx F."/>
            <person name="De Corte Z."/>
            <person name="Sonet G."/>
            <person name="Van Belleghem S.M."/>
            <person name="Kostlbacher S."/>
            <person name="Vangestel C."/>
        </authorList>
    </citation>
    <scope>NUCLEOTIDE SEQUENCE [LARGE SCALE GENOMIC DNA]</scope>
    <source>
        <strain evidence="3">W744_W776</strain>
    </source>
</reference>
<keyword evidence="1" id="KW-0479">Metal-binding</keyword>
<evidence type="ECO:0000313" key="3">
    <source>
        <dbReference type="EMBL" id="KAG8197953.1"/>
    </source>
</evidence>
<dbReference type="GO" id="GO:0008270">
    <property type="term" value="F:zinc ion binding"/>
    <property type="evidence" value="ECO:0007669"/>
    <property type="project" value="UniProtKB-KW"/>
</dbReference>
<dbReference type="SMART" id="SM00355">
    <property type="entry name" value="ZnF_C2H2"/>
    <property type="match status" value="3"/>
</dbReference>
<keyword evidence="4" id="KW-1185">Reference proteome</keyword>
<dbReference type="PROSITE" id="PS00028">
    <property type="entry name" value="ZINC_FINGER_C2H2_1"/>
    <property type="match status" value="1"/>
</dbReference>
<dbReference type="PANTHER" id="PTHR21354">
    <property type="entry name" value="ZINC FINGER PROTEIN 511"/>
    <property type="match status" value="1"/>
</dbReference>
<proteinExistence type="predicted"/>
<dbReference type="Proteomes" id="UP000827092">
    <property type="component" value="Unassembled WGS sequence"/>
</dbReference>
<dbReference type="EMBL" id="JAFNEN010000047">
    <property type="protein sequence ID" value="KAG8197953.1"/>
    <property type="molecule type" value="Genomic_DNA"/>
</dbReference>
<gene>
    <name evidence="3" type="ORF">JTE90_020328</name>
</gene>
<feature type="domain" description="C2H2-type" evidence="2">
    <location>
        <begin position="90"/>
        <end position="118"/>
    </location>
</feature>
<sequence>MNIITSLSDFEALFQVPFKSKTILYSLKSDFFRTRNALCKTGEQQYAIDIEDEVESYNNLPEFPCGEKGCKLLFTAIHDYEVHFRSVHSLVCSQCKRSFPTYNMLDVHIKEKHDSYHEAAKDRNQATFDCFLEGCNFSFSSSEQRDSHIIADHNFPPDFKYQNLKKATPSSCESDKMDVEENECSATSSKLSTGARRKPYVPKNICFGRGSARSFSKTSKGKVNRDITMKELADAL</sequence>
<dbReference type="InterPro" id="IPR013087">
    <property type="entry name" value="Znf_C2H2_type"/>
</dbReference>
<comment type="caution">
    <text evidence="3">The sequence shown here is derived from an EMBL/GenBank/DDBJ whole genome shotgun (WGS) entry which is preliminary data.</text>
</comment>
<keyword evidence="1" id="KW-0862">Zinc</keyword>
<name>A0AAV6VNW9_9ARAC</name>
<dbReference type="PROSITE" id="PS50157">
    <property type="entry name" value="ZINC_FINGER_C2H2_2"/>
    <property type="match status" value="1"/>
</dbReference>
<dbReference type="PANTHER" id="PTHR21354:SF0">
    <property type="entry name" value="ZINC FINGER PROTEIN 511"/>
    <property type="match status" value="1"/>
</dbReference>
<protein>
    <recommendedName>
        <fullName evidence="2">C2H2-type domain-containing protein</fullName>
    </recommendedName>
</protein>